<evidence type="ECO:0000313" key="4">
    <source>
        <dbReference type="Proteomes" id="UP000262825"/>
    </source>
</evidence>
<sequence length="658" mass="75036">MNGSKILEINSDASDSLVSLPIVTFPPFKLRASLVERDPVVWVHLLETYNMYMANLISNKVWTRLDEKTWEQLCLFLRSYLHELSSEKGQLLSLGHNVDVSKNLEMLHNWCFKLIQAVGSIFKLQMNASTLWDFIRIYAEKSPITVRKIISGSNERTNNKIDYSYMIHNHIEYLVGSGKFDRFDLKTLENLVDNENINKIQKFQGKKDFETQSVSKFGGKSIRERKNKKQFRNNNNSSSSSTKVTDFVDKFSSIRWIEILEELYADGKGVHAAMAKKLCVLTLLNCSIPRISSIATELGINSLVALKLYPLFGSILWGGYYSGKYFKTLERRLPFLKVSISTKDDGSDKIKDEDIKAVHDVFPDLPEAHLISLLRQYGTVELVINKIFENPELQMPSTESSSSGGGGSSSIETRPGSDKLVEKKAVGDFKTPLKITDKIKSKKSSHLPSSTVAAVPDAVRNKTLTAALRLLYEADEDEMDDTYDDAQRTDFNTKNSNNGNDKRDSKYNKIEEHLWVLLKQDAGLFERKGRKSAKRKDMKSVTGWSDEQIEGWARMIQRSPLRAQLLEEKFMFVNPNKVSRNDEGKEAEKEKEKEEEEEEEEEEESNSSAKTHKNHGGNKSKNVGFSKRQYAKNEKNKSSKANHNRKMGHDKKMARGFM</sequence>
<dbReference type="PANTHER" id="PTHR21494">
    <property type="entry name" value="ACTIVATING SIGNAL COINTEGRATOR 1 COMPLEX SUBUNIT 2 ASC-1 COMPLEX SUBUNIT P100"/>
    <property type="match status" value="1"/>
</dbReference>
<dbReference type="Proteomes" id="UP000262825">
    <property type="component" value="Unassembled WGS sequence"/>
</dbReference>
<organism evidence="3 4">
    <name type="scientific">Saccharomycodes ludwigii</name>
    <dbReference type="NCBI Taxonomy" id="36035"/>
    <lineage>
        <taxon>Eukaryota</taxon>
        <taxon>Fungi</taxon>
        <taxon>Dikarya</taxon>
        <taxon>Ascomycota</taxon>
        <taxon>Saccharomycotina</taxon>
        <taxon>Saccharomycetes</taxon>
        <taxon>Saccharomycodales</taxon>
        <taxon>Saccharomycodaceae</taxon>
        <taxon>Saccharomycodes</taxon>
    </lineage>
</organism>
<dbReference type="InterPro" id="IPR003892">
    <property type="entry name" value="CUE"/>
</dbReference>
<accession>A0A376B896</accession>
<dbReference type="SMART" id="SM00546">
    <property type="entry name" value="CUE"/>
    <property type="match status" value="1"/>
</dbReference>
<dbReference type="PROSITE" id="PS51140">
    <property type="entry name" value="CUE"/>
    <property type="match status" value="1"/>
</dbReference>
<evidence type="ECO:0000259" key="2">
    <source>
        <dbReference type="PROSITE" id="PS51140"/>
    </source>
</evidence>
<name>A0A376B896_9ASCO</name>
<feature type="region of interest" description="Disordered" evidence="1">
    <location>
        <begin position="577"/>
        <end position="658"/>
    </location>
</feature>
<feature type="domain" description="CUE" evidence="2">
    <location>
        <begin position="350"/>
        <end position="392"/>
    </location>
</feature>
<protein>
    <submittedName>
        <fullName evidence="3">Related to CUE domain-containing protein 3</fullName>
    </submittedName>
</protein>
<feature type="region of interest" description="Disordered" evidence="1">
    <location>
        <begin position="394"/>
        <end position="423"/>
    </location>
</feature>
<feature type="compositionally biased region" description="Basic and acidic residues" evidence="1">
    <location>
        <begin position="579"/>
        <end position="592"/>
    </location>
</feature>
<dbReference type="EMBL" id="UFAJ01000487">
    <property type="protein sequence ID" value="SSD60888.1"/>
    <property type="molecule type" value="Genomic_DNA"/>
</dbReference>
<gene>
    <name evidence="3" type="ORF">SCODWIG_02649</name>
</gene>
<feature type="compositionally biased region" description="Acidic residues" evidence="1">
    <location>
        <begin position="593"/>
        <end position="605"/>
    </location>
</feature>
<dbReference type="GO" id="GO:0043130">
    <property type="term" value="F:ubiquitin binding"/>
    <property type="evidence" value="ECO:0007669"/>
    <property type="project" value="InterPro"/>
</dbReference>
<feature type="compositionally biased region" description="Polar residues" evidence="1">
    <location>
        <begin position="489"/>
        <end position="499"/>
    </location>
</feature>
<feature type="compositionally biased region" description="Basic residues" evidence="1">
    <location>
        <begin position="638"/>
        <end position="658"/>
    </location>
</feature>
<evidence type="ECO:0000313" key="3">
    <source>
        <dbReference type="EMBL" id="SSD60888.1"/>
    </source>
</evidence>
<dbReference type="InterPro" id="IPR052586">
    <property type="entry name" value="ASCC2"/>
</dbReference>
<feature type="region of interest" description="Disordered" evidence="1">
    <location>
        <begin position="486"/>
        <end position="505"/>
    </location>
</feature>
<keyword evidence="4" id="KW-1185">Reference proteome</keyword>
<evidence type="ECO:0000256" key="1">
    <source>
        <dbReference type="SAM" id="MobiDB-lite"/>
    </source>
</evidence>
<dbReference type="PANTHER" id="PTHR21494:SF0">
    <property type="entry name" value="ACTIVATING SIGNAL COINTEGRATOR 1 COMPLEX SUBUNIT 2"/>
    <property type="match status" value="1"/>
</dbReference>
<dbReference type="InterPro" id="IPR041808">
    <property type="entry name" value="Cue3_CUE"/>
</dbReference>
<dbReference type="CDD" id="cd14373">
    <property type="entry name" value="CUE_Cue3p_like"/>
    <property type="match status" value="1"/>
</dbReference>
<dbReference type="Gene3D" id="1.10.8.10">
    <property type="entry name" value="DNA helicase RuvA subunit, C-terminal domain"/>
    <property type="match status" value="1"/>
</dbReference>
<proteinExistence type="predicted"/>
<reference evidence="4" key="1">
    <citation type="submission" date="2018-06" db="EMBL/GenBank/DDBJ databases">
        <authorList>
            <person name="Guldener U."/>
        </authorList>
    </citation>
    <scope>NUCLEOTIDE SEQUENCE [LARGE SCALE GENOMIC DNA]</scope>
    <source>
        <strain evidence="4">UTAD17</strain>
    </source>
</reference>
<dbReference type="VEuPathDB" id="FungiDB:SCODWIG_02649"/>
<dbReference type="AlphaFoldDB" id="A0A376B896"/>